<accession>A0ABU2PJP7</accession>
<organism evidence="1 2">
    <name type="scientific">Streptomyces dubilierae</name>
    <dbReference type="NCBI Taxonomy" id="3075533"/>
    <lineage>
        <taxon>Bacteria</taxon>
        <taxon>Bacillati</taxon>
        <taxon>Actinomycetota</taxon>
        <taxon>Actinomycetes</taxon>
        <taxon>Kitasatosporales</taxon>
        <taxon>Streptomycetaceae</taxon>
        <taxon>Streptomyces</taxon>
    </lineage>
</organism>
<dbReference type="Proteomes" id="UP001183586">
    <property type="component" value="Unassembled WGS sequence"/>
</dbReference>
<evidence type="ECO:0000313" key="1">
    <source>
        <dbReference type="EMBL" id="MDT0392372.1"/>
    </source>
</evidence>
<comment type="caution">
    <text evidence="1">The sequence shown here is derived from an EMBL/GenBank/DDBJ whole genome shotgun (WGS) entry which is preliminary data.</text>
</comment>
<dbReference type="RefSeq" id="WP_311688202.1">
    <property type="nucleotide sequence ID" value="NZ_JAVREU010000025.1"/>
</dbReference>
<dbReference type="EMBL" id="JAVREU010000025">
    <property type="protein sequence ID" value="MDT0392372.1"/>
    <property type="molecule type" value="Genomic_DNA"/>
</dbReference>
<sequence length="200" mass="21868">VSAAMARSEDWRECRVALPAPHNWLVLDLRSEEPEAWARTLAGEHLGGDVPEQLREALATDLLWYWGAAVRLGALCAAVLAPWNGPVVASYTVRELTVPPEARTVEAFRAEVEQAQGPCFGDGQVLTEAELPLGPALRVHRQEPTDPRAEHGTVVEGIAHYVLPLRYPTALECRLLWTSLGLGAELIKVADELADSLRLV</sequence>
<keyword evidence="2" id="KW-1185">Reference proteome</keyword>
<gene>
    <name evidence="1" type="ORF">RM641_33590</name>
</gene>
<protein>
    <submittedName>
        <fullName evidence="1">Uncharacterized protein</fullName>
    </submittedName>
</protein>
<name>A0ABU2PJP7_9ACTN</name>
<evidence type="ECO:0000313" key="2">
    <source>
        <dbReference type="Proteomes" id="UP001183586"/>
    </source>
</evidence>
<feature type="non-terminal residue" evidence="1">
    <location>
        <position position="1"/>
    </location>
</feature>
<reference evidence="2" key="1">
    <citation type="submission" date="2023-07" db="EMBL/GenBank/DDBJ databases">
        <title>30 novel species of actinomycetes from the DSMZ collection.</title>
        <authorList>
            <person name="Nouioui I."/>
        </authorList>
    </citation>
    <scope>NUCLEOTIDE SEQUENCE [LARGE SCALE GENOMIC DNA]</scope>
    <source>
        <strain evidence="2">DSM 41921</strain>
    </source>
</reference>
<proteinExistence type="predicted"/>